<evidence type="ECO:0000313" key="2">
    <source>
        <dbReference type="Proteomes" id="UP000510621"/>
    </source>
</evidence>
<accession>A0A7L6AN38</accession>
<name>A0A7L6AN38_9GAMM</name>
<dbReference type="AlphaFoldDB" id="A0A7L6AN38"/>
<protein>
    <submittedName>
        <fullName evidence="1">Uncharacterized protein</fullName>
    </submittedName>
</protein>
<evidence type="ECO:0000313" key="1">
    <source>
        <dbReference type="EMBL" id="QLQ30521.1"/>
    </source>
</evidence>
<dbReference type="EMBL" id="CP059265">
    <property type="protein sequence ID" value="QLQ30521.1"/>
    <property type="molecule type" value="Genomic_DNA"/>
</dbReference>
<dbReference type="Proteomes" id="UP000510621">
    <property type="component" value="Chromosome"/>
</dbReference>
<organism evidence="1 2">
    <name type="scientific">Candidatus Thiothrix singaporensis</name>
    <dbReference type="NCBI Taxonomy" id="2799669"/>
    <lineage>
        <taxon>Bacteria</taxon>
        <taxon>Pseudomonadati</taxon>
        <taxon>Pseudomonadota</taxon>
        <taxon>Gammaproteobacteria</taxon>
        <taxon>Thiotrichales</taxon>
        <taxon>Thiotrichaceae</taxon>
        <taxon>Thiothrix</taxon>
    </lineage>
</organism>
<gene>
    <name evidence="1" type="ORF">HZT40_01560</name>
</gene>
<dbReference type="KEGG" id="this:HZT40_01560"/>
<reference evidence="1" key="1">
    <citation type="submission" date="2020-06" db="EMBL/GenBank/DDBJ databases">
        <title>Analysis procedures for assessing recovery of high quality, complete, closed genomes from Nanopore long read metagenome sequencing.</title>
        <authorList>
            <person name="Bessarab I."/>
            <person name="Arumugam K."/>
            <person name="Haryono M."/>
            <person name="Liu X."/>
            <person name="Roy S."/>
            <person name="Zuniga-Montanez R.E."/>
            <person name="Qiu G."/>
            <person name="Drautz-Moses D.I."/>
            <person name="Law Y.Y."/>
            <person name="Wuertz S."/>
            <person name="Lauro F.M."/>
            <person name="Huson D.H."/>
            <person name="Williams R.B."/>
        </authorList>
    </citation>
    <scope>NUCLEOTIDE SEQUENCE [LARGE SCALE GENOMIC DNA]</scope>
    <source>
        <strain evidence="1">SSD2</strain>
    </source>
</reference>
<keyword evidence="2" id="KW-1185">Reference proteome</keyword>
<sequence>MIKDWDVNLLGVEATHKSGLRIKRQPDKYNEKPEWVVVFQPHSDETDNPLISEGIACFNHVNAIKMLGFYLKKHSLQLEDIVLITNEYAKVKYNRCIDTEQLRSYLDGREFFPVDVISLIRAAIYFYGKK</sequence>
<proteinExistence type="predicted"/>